<dbReference type="EMBL" id="LAZR01016468">
    <property type="protein sequence ID" value="KKM04364.1"/>
    <property type="molecule type" value="Genomic_DNA"/>
</dbReference>
<comment type="caution">
    <text evidence="1">The sequence shown here is derived from an EMBL/GenBank/DDBJ whole genome shotgun (WGS) entry which is preliminary data.</text>
</comment>
<reference evidence="1" key="1">
    <citation type="journal article" date="2015" name="Nature">
        <title>Complex archaea that bridge the gap between prokaryotes and eukaryotes.</title>
        <authorList>
            <person name="Spang A."/>
            <person name="Saw J.H."/>
            <person name="Jorgensen S.L."/>
            <person name="Zaremba-Niedzwiedzka K."/>
            <person name="Martijn J."/>
            <person name="Lind A.E."/>
            <person name="van Eijk R."/>
            <person name="Schleper C."/>
            <person name="Guy L."/>
            <person name="Ettema T.J."/>
        </authorList>
    </citation>
    <scope>NUCLEOTIDE SEQUENCE</scope>
</reference>
<gene>
    <name evidence="1" type="ORF">LCGC14_1765000</name>
</gene>
<name>A0A0F9GZX5_9ZZZZ</name>
<accession>A0A0F9GZX5</accession>
<organism evidence="1">
    <name type="scientific">marine sediment metagenome</name>
    <dbReference type="NCBI Taxonomy" id="412755"/>
    <lineage>
        <taxon>unclassified sequences</taxon>
        <taxon>metagenomes</taxon>
        <taxon>ecological metagenomes</taxon>
    </lineage>
</organism>
<evidence type="ECO:0000313" key="1">
    <source>
        <dbReference type="EMBL" id="KKM04364.1"/>
    </source>
</evidence>
<evidence type="ECO:0008006" key="2">
    <source>
        <dbReference type="Google" id="ProtNLM"/>
    </source>
</evidence>
<proteinExistence type="predicted"/>
<sequence>MFELIDAQWNQMYGTSLPRQRFFIPTNAFWEKLKVLSSDFDMIIDCGTGSGDLPKEAVGHKIKMAGVDIIHRDGNGPCEVQVIPAHRMPYSSRIWALVCRPNHSGWCPALQSQAADSGAGFIYVSKPDRIEDDVSLDLNLPDDLILNVGEDGESMLVWLPRK</sequence>
<protein>
    <recommendedName>
        <fullName evidence="2">Methyltransferase type 11 domain-containing protein</fullName>
    </recommendedName>
</protein>
<dbReference type="AlphaFoldDB" id="A0A0F9GZX5"/>